<feature type="domain" description="Bacterial alpha-L-rhamnosidase N-terminal" evidence="5">
    <location>
        <begin position="136"/>
        <end position="292"/>
    </location>
</feature>
<dbReference type="PANTHER" id="PTHR33307:SF6">
    <property type="entry name" value="ALPHA-RHAMNOSIDASE (EUROFUNG)-RELATED"/>
    <property type="match status" value="1"/>
</dbReference>
<evidence type="ECO:0000259" key="6">
    <source>
        <dbReference type="Pfam" id="PF17389"/>
    </source>
</evidence>
<dbReference type="PANTHER" id="PTHR33307">
    <property type="entry name" value="ALPHA-RHAMNOSIDASE (EUROFUNG)"/>
    <property type="match status" value="1"/>
</dbReference>
<feature type="domain" description="Alpha-L-rhamnosidase C-terminal" evidence="7">
    <location>
        <begin position="753"/>
        <end position="819"/>
    </location>
</feature>
<comment type="catalytic activity">
    <reaction evidence="1">
        <text>Hydrolysis of terminal non-reducing alpha-L-rhamnose residues in alpha-L-rhamnosides.</text>
        <dbReference type="EC" id="3.2.1.40"/>
    </reaction>
</comment>
<dbReference type="InterPro" id="IPR012341">
    <property type="entry name" value="6hp_glycosidase-like_sf"/>
</dbReference>
<keyword evidence="9" id="KW-1185">Reference proteome</keyword>
<dbReference type="InterPro" id="IPR013783">
    <property type="entry name" value="Ig-like_fold"/>
</dbReference>
<sequence length="833" mass="90394">MPKRFITPLVTRLTVDRSTAPFISSSRPRLSWTASADGQWRQASALLRLTRGGLSTERRHDGPESVDVEWPFDPLQPRDDVAIQVQVVGSDGSRSPWSAPHSFGAGFLGDGEWQAEFLTDGAGPSRFRTEFTTSTAVARATLFATARGVVVAHLNGDRVSDDVLAPGWTAYRQRLTLESWDVSAHVALGVNRLELTAAGGWYTESYGFGDDHARYYGDEVAVAAQLHLEFEDGTTATVRTDESWSASSTGPLVSSGIYPGEEYDATRTWTGWRPARVAERGILPSARSAPPVRRQELVPVSRVLETPSGARVLDFGQNLVGRVRLVSRGRPGDVITLHHAEVLEGGELALRPLRRAAASDRYTHGGEGPEVWEPEFTFHGFRYVQVDGVDDLRADDYRAVVLHSDLERTGSFESSSPLLNRLHENVVWSMRGNMLALPTDCPQRDERLGWTGDVQVFAPTAAFLYDCDGFLASWLEDLALEQSAADGIVPVVIPWVIGWEPTEVAGWGDAATVVPWVLFERFGDRSVLERQAGSMRSWADRLRRRADGTGLILGGFQFGDWLDPAAPPEHPERGATSPDLVASAWYIRSLDLVARLDALLGAADSGYAADAAAARDAFRARFVAGPGRLTSDSATAYALAIAFDLVPGAAPAFGERLAELVRTAGYRITTGFLGTPLLLDALSSTGHDDAAVDLLLQEECPSWLYPVTMGATTVWERWDSMRPDGSLNPGEMTSFNHYALGSVADWMHRRLAGLSALEPGYRVVGVAPHVTARLDSARAELATPYGVAASGWSRQPDGSVRVECTIPTGTRGVVELPTGLVLEVGPGMHGWTL</sequence>
<dbReference type="Pfam" id="PF17389">
    <property type="entry name" value="Bac_rhamnosid6H"/>
    <property type="match status" value="1"/>
</dbReference>
<dbReference type="Gene3D" id="2.60.420.10">
    <property type="entry name" value="Maltose phosphorylase, domain 3"/>
    <property type="match status" value="1"/>
</dbReference>
<dbReference type="Gene3D" id="2.60.120.260">
    <property type="entry name" value="Galactose-binding domain-like"/>
    <property type="match status" value="2"/>
</dbReference>
<dbReference type="PIRSF" id="PIRSF010631">
    <property type="entry name" value="A-rhamnsds"/>
    <property type="match status" value="1"/>
</dbReference>
<comment type="caution">
    <text evidence="8">The sequence shown here is derived from an EMBL/GenBank/DDBJ whole genome shotgun (WGS) entry which is preliminary data.</text>
</comment>
<feature type="domain" description="Alpha-L-rhamnosidase six-hairpin glycosidase" evidence="6">
    <location>
        <begin position="407"/>
        <end position="750"/>
    </location>
</feature>
<dbReference type="EC" id="3.2.1.40" evidence="2"/>
<evidence type="ECO:0000256" key="2">
    <source>
        <dbReference type="ARBA" id="ARBA00012652"/>
    </source>
</evidence>
<dbReference type="InterPro" id="IPR035398">
    <property type="entry name" value="Bac_rhamnosid_C"/>
</dbReference>
<reference evidence="8 9" key="1">
    <citation type="submission" date="2023-07" db="EMBL/GenBank/DDBJ databases">
        <title>Protaetiibacter sp. nov WY-16 isolated from soil.</title>
        <authorList>
            <person name="Liu B."/>
            <person name="Wan Y."/>
        </authorList>
    </citation>
    <scope>NUCLEOTIDE SEQUENCE [LARGE SCALE GENOMIC DNA]</scope>
    <source>
        <strain evidence="8 9">WY-16</strain>
    </source>
</reference>
<evidence type="ECO:0000259" key="7">
    <source>
        <dbReference type="Pfam" id="PF17390"/>
    </source>
</evidence>
<organism evidence="8 9">
    <name type="scientific">Antiquaquibacter soli</name>
    <dbReference type="NCBI Taxonomy" id="3064523"/>
    <lineage>
        <taxon>Bacteria</taxon>
        <taxon>Bacillati</taxon>
        <taxon>Actinomycetota</taxon>
        <taxon>Actinomycetes</taxon>
        <taxon>Micrococcales</taxon>
        <taxon>Microbacteriaceae</taxon>
        <taxon>Antiquaquibacter</taxon>
    </lineage>
</organism>
<evidence type="ECO:0000256" key="3">
    <source>
        <dbReference type="ARBA" id="ARBA00022801"/>
    </source>
</evidence>
<dbReference type="Pfam" id="PF17390">
    <property type="entry name" value="Bac_rhamnosid_C"/>
    <property type="match status" value="1"/>
</dbReference>
<dbReference type="Proteomes" id="UP001241072">
    <property type="component" value="Unassembled WGS sequence"/>
</dbReference>
<accession>A0ABT9BSR2</accession>
<name>A0ABT9BSR2_9MICO</name>
<dbReference type="InterPro" id="IPR035396">
    <property type="entry name" value="Bac_rhamnosid6H"/>
</dbReference>
<dbReference type="GO" id="GO:0016787">
    <property type="term" value="F:hydrolase activity"/>
    <property type="evidence" value="ECO:0007669"/>
    <property type="project" value="UniProtKB-KW"/>
</dbReference>
<dbReference type="InterPro" id="IPR016007">
    <property type="entry name" value="Alpha_rhamnosid"/>
</dbReference>
<evidence type="ECO:0000256" key="1">
    <source>
        <dbReference type="ARBA" id="ARBA00001445"/>
    </source>
</evidence>
<proteinExistence type="predicted"/>
<evidence type="ECO:0000313" key="9">
    <source>
        <dbReference type="Proteomes" id="UP001241072"/>
    </source>
</evidence>
<evidence type="ECO:0000259" key="4">
    <source>
        <dbReference type="Pfam" id="PF05592"/>
    </source>
</evidence>
<dbReference type="InterPro" id="IPR008902">
    <property type="entry name" value="Rhamnosid_concanavalin"/>
</dbReference>
<evidence type="ECO:0000259" key="5">
    <source>
        <dbReference type="Pfam" id="PF08531"/>
    </source>
</evidence>
<dbReference type="EMBL" id="JAUQUB010000005">
    <property type="protein sequence ID" value="MDO7883447.1"/>
    <property type="molecule type" value="Genomic_DNA"/>
</dbReference>
<evidence type="ECO:0000313" key="8">
    <source>
        <dbReference type="EMBL" id="MDO7883447.1"/>
    </source>
</evidence>
<dbReference type="Gene3D" id="1.50.10.10">
    <property type="match status" value="1"/>
</dbReference>
<dbReference type="InterPro" id="IPR013737">
    <property type="entry name" value="Bac_rhamnosid_N"/>
</dbReference>
<dbReference type="InterPro" id="IPR008928">
    <property type="entry name" value="6-hairpin_glycosidase_sf"/>
</dbReference>
<keyword evidence="3 8" id="KW-0378">Hydrolase</keyword>
<dbReference type="Pfam" id="PF25788">
    <property type="entry name" value="Ig_Rha78A_N"/>
    <property type="match status" value="1"/>
</dbReference>
<dbReference type="Pfam" id="PF05592">
    <property type="entry name" value="Bac_rhamnosid"/>
    <property type="match status" value="1"/>
</dbReference>
<gene>
    <name evidence="8" type="ORF">Q5716_14535</name>
</gene>
<dbReference type="RefSeq" id="WP_305003874.1">
    <property type="nucleotide sequence ID" value="NZ_JAUQUB010000005.1"/>
</dbReference>
<dbReference type="Gene3D" id="2.60.40.10">
    <property type="entry name" value="Immunoglobulins"/>
    <property type="match status" value="1"/>
</dbReference>
<feature type="domain" description="Alpha-L-rhamnosidase concanavalin-like" evidence="4">
    <location>
        <begin position="306"/>
        <end position="403"/>
    </location>
</feature>
<dbReference type="SUPFAM" id="SSF48208">
    <property type="entry name" value="Six-hairpin glycosidases"/>
    <property type="match status" value="1"/>
</dbReference>
<protein>
    <recommendedName>
        <fullName evidence="2">alpha-L-rhamnosidase</fullName>
        <ecNumber evidence="2">3.2.1.40</ecNumber>
    </recommendedName>
</protein>
<dbReference type="Pfam" id="PF08531">
    <property type="entry name" value="Bac_rhamnosid_N"/>
    <property type="match status" value="1"/>
</dbReference>